<reference evidence="2 3" key="1">
    <citation type="submission" date="2013-12" db="EMBL/GenBank/DDBJ databases">
        <authorList>
            <person name="Brown-Elliot B."/>
            <person name="Wallace R."/>
            <person name="Lenaerts A."/>
            <person name="Ordway D."/>
            <person name="DeGroote M.A."/>
            <person name="Parker T."/>
            <person name="Sizemore C."/>
            <person name="Tallon L.J."/>
            <person name="Sadzewicz L.K."/>
            <person name="Sengamalay N."/>
            <person name="Fraser C.M."/>
            <person name="Hine E."/>
            <person name="Shefchek K.A."/>
            <person name="Das S.P."/>
            <person name="Tettelin H."/>
        </authorList>
    </citation>
    <scope>NUCLEOTIDE SEQUENCE [LARGE SCALE GENOMIC DNA]</scope>
    <source>
        <strain evidence="2 3">662</strain>
    </source>
</reference>
<protein>
    <submittedName>
        <fullName evidence="2">Uncharacterized protein</fullName>
    </submittedName>
</protein>
<name>X7YT63_MYCKA</name>
<dbReference type="Proteomes" id="UP000020561">
    <property type="component" value="Unassembled WGS sequence"/>
</dbReference>
<proteinExistence type="predicted"/>
<organism evidence="2 3">
    <name type="scientific">Mycobacterium kansasii 662</name>
    <dbReference type="NCBI Taxonomy" id="1299326"/>
    <lineage>
        <taxon>Bacteria</taxon>
        <taxon>Bacillati</taxon>
        <taxon>Actinomycetota</taxon>
        <taxon>Actinomycetes</taxon>
        <taxon>Mycobacteriales</taxon>
        <taxon>Mycobacteriaceae</taxon>
        <taxon>Mycobacterium</taxon>
    </lineage>
</organism>
<sequence length="52" mass="5638">MHRLGQGLAGGKGDLPSVPPDLVSSAVRRSITHQEKDLLEPIEHIVRVLNCP</sequence>
<gene>
    <name evidence="2" type="ORF">I545_5995</name>
</gene>
<evidence type="ECO:0000313" key="3">
    <source>
        <dbReference type="Proteomes" id="UP000020561"/>
    </source>
</evidence>
<dbReference type="EMBL" id="JAOA01000013">
    <property type="protein sequence ID" value="EUA09693.1"/>
    <property type="molecule type" value="Genomic_DNA"/>
</dbReference>
<dbReference type="PATRIC" id="fig|1299326.3.peg.5767"/>
<evidence type="ECO:0000256" key="1">
    <source>
        <dbReference type="SAM" id="MobiDB-lite"/>
    </source>
</evidence>
<comment type="caution">
    <text evidence="2">The sequence shown here is derived from an EMBL/GenBank/DDBJ whole genome shotgun (WGS) entry which is preliminary data.</text>
</comment>
<accession>X7YT63</accession>
<evidence type="ECO:0000313" key="2">
    <source>
        <dbReference type="EMBL" id="EUA09693.1"/>
    </source>
</evidence>
<feature type="region of interest" description="Disordered" evidence="1">
    <location>
        <begin position="1"/>
        <end position="21"/>
    </location>
</feature>
<dbReference type="AlphaFoldDB" id="X7YT63"/>